<proteinExistence type="predicted"/>
<dbReference type="Proteomes" id="UP000054324">
    <property type="component" value="Unassembled WGS sequence"/>
</dbReference>
<reference evidence="1 2" key="1">
    <citation type="submission" date="2013-11" db="EMBL/GenBank/DDBJ databases">
        <title>Opisthorchis viverrini - life in the bile duct.</title>
        <authorList>
            <person name="Young N.D."/>
            <person name="Nagarajan N."/>
            <person name="Lin S.J."/>
            <person name="Korhonen P.K."/>
            <person name="Jex A.R."/>
            <person name="Hall R.S."/>
            <person name="Safavi-Hemami H."/>
            <person name="Kaewkong W."/>
            <person name="Bertrand D."/>
            <person name="Gao S."/>
            <person name="Seet Q."/>
            <person name="Wongkham S."/>
            <person name="Teh B.T."/>
            <person name="Wongkham C."/>
            <person name="Intapan P.M."/>
            <person name="Maleewong W."/>
            <person name="Yang X."/>
            <person name="Hu M."/>
            <person name="Wang Z."/>
            <person name="Hofmann A."/>
            <person name="Sternberg P.W."/>
            <person name="Tan P."/>
            <person name="Wang J."/>
            <person name="Gasser R.B."/>
        </authorList>
    </citation>
    <scope>NUCLEOTIDE SEQUENCE [LARGE SCALE GENOMIC DNA]</scope>
</reference>
<dbReference type="AlphaFoldDB" id="A0A075A0J5"/>
<organism evidence="1 2">
    <name type="scientific">Opisthorchis viverrini</name>
    <name type="common">Southeast Asian liver fluke</name>
    <dbReference type="NCBI Taxonomy" id="6198"/>
    <lineage>
        <taxon>Eukaryota</taxon>
        <taxon>Metazoa</taxon>
        <taxon>Spiralia</taxon>
        <taxon>Lophotrochozoa</taxon>
        <taxon>Platyhelminthes</taxon>
        <taxon>Trematoda</taxon>
        <taxon>Digenea</taxon>
        <taxon>Opisthorchiida</taxon>
        <taxon>Opisthorchiata</taxon>
        <taxon>Opisthorchiidae</taxon>
        <taxon>Opisthorchis</taxon>
    </lineage>
</organism>
<dbReference type="CTD" id="20324797"/>
<protein>
    <submittedName>
        <fullName evidence="1">Uncharacterized protein</fullName>
    </submittedName>
</protein>
<sequence>MPVRCRYRTSKDPRRSTNDVEKLGRLVKRFNLGTSEMNGRMDEITYSKEHESTDVTSIKSGQLGFQAILWRLVWVSPDETAENRSTPSRLAQPSCVNCKNSIFQRGGLFQISPKKIGKQRIWNS</sequence>
<evidence type="ECO:0000313" key="1">
    <source>
        <dbReference type="EMBL" id="KER20944.1"/>
    </source>
</evidence>
<dbReference type="GeneID" id="20324797"/>
<evidence type="ECO:0000313" key="2">
    <source>
        <dbReference type="Proteomes" id="UP000054324"/>
    </source>
</evidence>
<name>A0A075A0J5_OPIVI</name>
<keyword evidence="2" id="KW-1185">Reference proteome</keyword>
<accession>A0A075A0J5</accession>
<dbReference type="KEGG" id="ovi:T265_10629"/>
<dbReference type="RefSeq" id="XP_009175318.1">
    <property type="nucleotide sequence ID" value="XM_009177054.1"/>
</dbReference>
<gene>
    <name evidence="1" type="ORF">T265_10629</name>
</gene>
<dbReference type="EMBL" id="KL597008">
    <property type="protein sequence ID" value="KER20944.1"/>
    <property type="molecule type" value="Genomic_DNA"/>
</dbReference>